<evidence type="ECO:0000313" key="19">
    <source>
        <dbReference type="Proteomes" id="UP000699462"/>
    </source>
</evidence>
<keyword evidence="8" id="KW-0067">ATP-binding</keyword>
<dbReference type="SUPFAM" id="SSF52058">
    <property type="entry name" value="L domain-like"/>
    <property type="match status" value="2"/>
</dbReference>
<dbReference type="GO" id="GO:0009925">
    <property type="term" value="C:basal plasma membrane"/>
    <property type="evidence" value="ECO:0007669"/>
    <property type="project" value="TreeGrafter"/>
</dbReference>
<feature type="domain" description="Protein kinase" evidence="17">
    <location>
        <begin position="1225"/>
        <end position="1560"/>
    </location>
</feature>
<dbReference type="PANTHER" id="PTHR24416:SF566">
    <property type="entry name" value="EPIDERMAL GROWTH FACTOR RECEPTOR"/>
    <property type="match status" value="1"/>
</dbReference>
<evidence type="ECO:0000256" key="6">
    <source>
        <dbReference type="ARBA" id="ARBA00022741"/>
    </source>
</evidence>
<dbReference type="InterPro" id="IPR006212">
    <property type="entry name" value="Furin_repeat"/>
</dbReference>
<keyword evidence="5 16" id="KW-0812">Transmembrane</keyword>
<keyword evidence="13" id="KW-0325">Glycoprotein</keyword>
<dbReference type="SUPFAM" id="SSF56112">
    <property type="entry name" value="Protein kinase-like (PK-like)"/>
    <property type="match status" value="1"/>
</dbReference>
<evidence type="ECO:0000256" key="16">
    <source>
        <dbReference type="SAM" id="Phobius"/>
    </source>
</evidence>
<keyword evidence="7" id="KW-0418">Kinase</keyword>
<evidence type="ECO:0000256" key="12">
    <source>
        <dbReference type="ARBA" id="ARBA00023170"/>
    </source>
</evidence>
<evidence type="ECO:0000313" key="18">
    <source>
        <dbReference type="EMBL" id="KAF8571107.1"/>
    </source>
</evidence>
<dbReference type="InterPro" id="IPR008266">
    <property type="entry name" value="Tyr_kinase_AS"/>
</dbReference>
<evidence type="ECO:0000256" key="14">
    <source>
        <dbReference type="ARBA" id="ARBA00051243"/>
    </source>
</evidence>
<keyword evidence="12" id="KW-0675">Receptor</keyword>
<dbReference type="PROSITE" id="PS00109">
    <property type="entry name" value="PROTEIN_KINASE_TYR"/>
    <property type="match status" value="1"/>
</dbReference>
<keyword evidence="19" id="KW-1185">Reference proteome</keyword>
<dbReference type="InterPro" id="IPR000494">
    <property type="entry name" value="Rcpt_L-dom"/>
</dbReference>
<feature type="region of interest" description="Disordered" evidence="15">
    <location>
        <begin position="1816"/>
        <end position="1843"/>
    </location>
</feature>
<dbReference type="Proteomes" id="UP000699462">
    <property type="component" value="Unassembled WGS sequence"/>
</dbReference>
<keyword evidence="9 16" id="KW-1133">Transmembrane helix</keyword>
<keyword evidence="11" id="KW-0829">Tyrosine-protein kinase</keyword>
<dbReference type="Gene3D" id="2.10.220.10">
    <property type="entry name" value="Hormone Receptor, Insulin-like Growth Factor Receptor 1, Chain A, domain 2"/>
    <property type="match status" value="4"/>
</dbReference>
<evidence type="ECO:0000256" key="8">
    <source>
        <dbReference type="ARBA" id="ARBA00022840"/>
    </source>
</evidence>
<reference evidence="18 19" key="1">
    <citation type="submission" date="2019-07" db="EMBL/GenBank/DDBJ databases">
        <title>Annotation for the trematode Paragonimus westermani.</title>
        <authorList>
            <person name="Choi Y.-J."/>
        </authorList>
    </citation>
    <scope>NUCLEOTIDE SEQUENCE [LARGE SCALE GENOMIC DNA]</scope>
    <source>
        <strain evidence="18">180907_Pwestermani</strain>
    </source>
</reference>
<organism evidence="18 19">
    <name type="scientific">Paragonimus westermani</name>
    <dbReference type="NCBI Taxonomy" id="34504"/>
    <lineage>
        <taxon>Eukaryota</taxon>
        <taxon>Metazoa</taxon>
        <taxon>Spiralia</taxon>
        <taxon>Lophotrochozoa</taxon>
        <taxon>Platyhelminthes</taxon>
        <taxon>Trematoda</taxon>
        <taxon>Digenea</taxon>
        <taxon>Plagiorchiida</taxon>
        <taxon>Troglotremata</taxon>
        <taxon>Troglotrematidae</taxon>
        <taxon>Paragonimus</taxon>
    </lineage>
</organism>
<evidence type="ECO:0000256" key="1">
    <source>
        <dbReference type="ARBA" id="ARBA00004479"/>
    </source>
</evidence>
<dbReference type="GO" id="GO:0022008">
    <property type="term" value="P:neurogenesis"/>
    <property type="evidence" value="ECO:0007669"/>
    <property type="project" value="TreeGrafter"/>
</dbReference>
<comment type="caution">
    <text evidence="18">The sequence shown here is derived from an EMBL/GenBank/DDBJ whole genome shotgun (WGS) entry which is preliminary data.</text>
</comment>
<feature type="transmembrane region" description="Helical" evidence="16">
    <location>
        <begin position="1090"/>
        <end position="1111"/>
    </location>
</feature>
<evidence type="ECO:0000256" key="3">
    <source>
        <dbReference type="ARBA" id="ARBA00022553"/>
    </source>
</evidence>
<dbReference type="SMART" id="SM00261">
    <property type="entry name" value="FU"/>
    <property type="match status" value="6"/>
</dbReference>
<evidence type="ECO:0000256" key="2">
    <source>
        <dbReference type="ARBA" id="ARBA00011902"/>
    </source>
</evidence>
<evidence type="ECO:0000256" key="13">
    <source>
        <dbReference type="ARBA" id="ARBA00023180"/>
    </source>
</evidence>
<feature type="compositionally biased region" description="Polar residues" evidence="15">
    <location>
        <begin position="1270"/>
        <end position="1281"/>
    </location>
</feature>
<dbReference type="PRINTS" id="PR00109">
    <property type="entry name" value="TYRKINASE"/>
</dbReference>
<accession>A0A8T0DWM0</accession>
<gene>
    <name evidence="18" type="ORF">P879_00593</name>
</gene>
<dbReference type="FunFam" id="1.10.510.10:FF:000027">
    <property type="entry name" value="Receptor protein-tyrosine kinase"/>
    <property type="match status" value="1"/>
</dbReference>
<feature type="compositionally biased region" description="Basic and acidic residues" evidence="15">
    <location>
        <begin position="1819"/>
        <end position="1828"/>
    </location>
</feature>
<keyword evidence="4" id="KW-0808">Transferase</keyword>
<dbReference type="GO" id="GO:0008284">
    <property type="term" value="P:positive regulation of cell population proliferation"/>
    <property type="evidence" value="ECO:0007669"/>
    <property type="project" value="TreeGrafter"/>
</dbReference>
<evidence type="ECO:0000256" key="11">
    <source>
        <dbReference type="ARBA" id="ARBA00023137"/>
    </source>
</evidence>
<dbReference type="PROSITE" id="PS50011">
    <property type="entry name" value="PROTEIN_KINASE_DOM"/>
    <property type="match status" value="1"/>
</dbReference>
<dbReference type="GO" id="GO:0005524">
    <property type="term" value="F:ATP binding"/>
    <property type="evidence" value="ECO:0007669"/>
    <property type="project" value="UniProtKB-KW"/>
</dbReference>
<dbReference type="EC" id="2.7.10.1" evidence="2"/>
<comment type="subcellular location">
    <subcellularLocation>
        <location evidence="1">Membrane</location>
        <topology evidence="1">Single-pass type I membrane protein</topology>
    </subcellularLocation>
</comment>
<sequence>MDAAPPPDDPGTPDIMALAFSVMAFFLRTSLFEIDDTSLTCSSFAIDILPPFGRHISGLRTGTPTEPEAIRRPPYGHLRSDGIRVSPVNRVLRSIWMYDYSSEKQQRRYPKCSNAQAVAPPNLPVIAMNREYGFIADVGTNRLCYTDMENIGGFPKNDSFFVLAKMFGRNCTHIIGNLVLTDIYVQDDGRDPDLSFLQSIREITGYLIIMYSNVANLPLTNLRVIRAENGGYRIRDDLEPAAVVVRRNYKNGLYLRNIDFRNLKSIVRGSVYMYDNPGLCFWSQHIHWPTLFETPGEQRVVGKQVVEENNPYAHLESGPHDDWSEVMPFVDCQASNCSECCPAFSDGQRHCWDSSLTGCQIESRCIGELCDRCYRDGQNQFCCHEQCLGGCSGPLPTQCEACKEFNDNGTCRATCPRRTAGPDDPTTTRLASRYRMGNFCVIECAPGFLIENDACVTHCTDANAHPIGKTCQPCDGQCPKVCELSYPRSQTGFELKVLNAENLRNLTNCTYLRGDLVIANESFYPSMSVVEHKPIIHVDQLWVMHSLQEISGYVYLDLGFFGTKLGNLSFLENLVKVGGYPSGEHPDHIYHTEFMDHMQIHVADKPDQHACATRGEVCHPNCDPMYGCWGPGIDQCVKCLNRRAGEHSCVLSCEELPGYMSEHTVGVEAVNSTNQKQEFEDATYRRNVNVDSKNDWTNVHPTDAINHVLTGSPYADQVCAPCHPECQRTCTGTGPHQCIGGCKTAWADGRCVSECDRHSFLIVDLRVCESCHSHCHQRQTTHLPVCTGPGKHPGPGGCNKCERLLVRNTLDVAPPMAGDLFHRELQNLFCHHGDCPSGTYLTTEIIRPDSVFAHVAETFTTVLPICLPCHPLCARCSAPSLTEAQPHRLGCIECVGFWFRETCVEHCPEKDTYSLQSATPTEWRTVLQNGAQLPSSNSTGNRTRQLHGRCLACHVTCSTGCWGPESSQCNHCLNWRVYLSLLTPELLQANPELAARKQNISLQQPVIGQLPAHEIFGSFVCVGTCPVGLTYHILDPVTGDQLCHFESILSASHRDQISAENRALAHHVHHTSMPFSVLHPRQQSAHATVALLWLTILSICVVVSVISYCFFRARKLKWMKVHSDPEALGRSAVKQFLLCPTLGSWVTSTSSYSDELSSKLNTTLNSRIETVEMNTMSSSNHDSLASRTAGLTDSQYDSFRSSRMAPKAPNLGRLVMIHSDDLILDEKFGPLGTGAFGAVYRGMWKVLDHESTSATSYQSDTSIDNHRPHSTQSATTLMTTLPSPSEDDEEDVSERPLLNGLEAKPTAEKNQAVRYKLLPVAVKILNDVRGSSDLQALLDEAKVMASVSHRHCLPLLGVCLSQTRKCLVSAYVVNGSLERYLRLHAPALPSQLLLEWAAQIADGMAYLQSCGIIHRDLATRNVLVTAKDHLQITDFGLAKMLEPEDEENKGEVIVRSGRVPIRWLAIETLAHGRYSFKTDVWAYGVTTWEIFTFGEKPYERIETSNVKAHILSGGRLPQPVNCSLELYQLMLKCWNENPQMRPNFIELFGCYNEFKKHPDVYLHSRASSSMTTVDLDSSVGGVTRSRLTIYPSSQMSTERQDPRPLSVVSANGKNSPTPIRLYGSGNVATSGNGPSTGSRRFDPRRRMRCSVPTPQTQSLQAGKFVKFQQHKRRSIGSRADTHTLSTSLSMTSSGMSDHWSHSTFPHHSHPTLVEAKEGNAAASDTRQTMVLRSADPSCLSRPFAQGDGCNTESWASSGQPLLFSDQDSSMSQLMLSNFGYTSSDSHSSMLNRLAGTSTLPSIVQLPNDAENCQIQQTTEPRRSNELDRQPPVPSPNASEGHGLRNAIPANFELEAAAGYVWPQWPSALTATDQLTADTYLSDCPQPELNHQLDEGSEEHLLSLNRQLWLRRNARQRQYYQRQSQLRRSAIGTNLPEQITEETLEEATSWQQPGDHQSFSESDAEEAGDRYCPDPTSINGVSQ</sequence>
<dbReference type="GO" id="GO:0043066">
    <property type="term" value="P:negative regulation of apoptotic process"/>
    <property type="evidence" value="ECO:0007669"/>
    <property type="project" value="TreeGrafter"/>
</dbReference>
<dbReference type="EMBL" id="JTDF01000702">
    <property type="protein sequence ID" value="KAF8571107.1"/>
    <property type="molecule type" value="Genomic_DNA"/>
</dbReference>
<feature type="compositionally biased region" description="Polar residues" evidence="15">
    <location>
        <begin position="1626"/>
        <end position="1638"/>
    </location>
</feature>
<keyword evidence="3" id="KW-0597">Phosphoprotein</keyword>
<dbReference type="GO" id="GO:0043235">
    <property type="term" value="C:receptor complex"/>
    <property type="evidence" value="ECO:0007669"/>
    <property type="project" value="TreeGrafter"/>
</dbReference>
<name>A0A8T0DWM0_9TREM</name>
<dbReference type="InterPro" id="IPR009030">
    <property type="entry name" value="Growth_fac_rcpt_cys_sf"/>
</dbReference>
<evidence type="ECO:0000259" key="17">
    <source>
        <dbReference type="PROSITE" id="PS50011"/>
    </source>
</evidence>
<dbReference type="Gene3D" id="3.80.20.20">
    <property type="entry name" value="Receptor L-domain"/>
    <property type="match status" value="2"/>
</dbReference>
<evidence type="ECO:0000256" key="15">
    <source>
        <dbReference type="SAM" id="MobiDB-lite"/>
    </source>
</evidence>
<evidence type="ECO:0000256" key="7">
    <source>
        <dbReference type="ARBA" id="ARBA00022777"/>
    </source>
</evidence>
<feature type="compositionally biased region" description="Polar residues" evidence="15">
    <location>
        <begin position="1608"/>
        <end position="1617"/>
    </location>
</feature>
<dbReference type="SMART" id="SM00219">
    <property type="entry name" value="TyrKc"/>
    <property type="match status" value="1"/>
</dbReference>
<keyword evidence="6" id="KW-0547">Nucleotide-binding</keyword>
<feature type="region of interest" description="Disordered" evidence="15">
    <location>
        <begin position="1590"/>
        <end position="1657"/>
    </location>
</feature>
<dbReference type="OrthoDB" id="6219513at2759"/>
<dbReference type="InterPro" id="IPR006211">
    <property type="entry name" value="Furin-like_Cys-rich_dom"/>
</dbReference>
<dbReference type="CDD" id="cd00064">
    <property type="entry name" value="FU"/>
    <property type="match status" value="4"/>
</dbReference>
<dbReference type="PANTHER" id="PTHR24416">
    <property type="entry name" value="TYROSINE-PROTEIN KINASE RECEPTOR"/>
    <property type="match status" value="1"/>
</dbReference>
<keyword evidence="10 16" id="KW-0472">Membrane</keyword>
<dbReference type="InterPro" id="IPR001245">
    <property type="entry name" value="Ser-Thr/Tyr_kinase_cat_dom"/>
</dbReference>
<evidence type="ECO:0000256" key="5">
    <source>
        <dbReference type="ARBA" id="ARBA00022692"/>
    </source>
</evidence>
<evidence type="ECO:0000256" key="10">
    <source>
        <dbReference type="ARBA" id="ARBA00023136"/>
    </source>
</evidence>
<evidence type="ECO:0000256" key="9">
    <source>
        <dbReference type="ARBA" id="ARBA00022989"/>
    </source>
</evidence>
<dbReference type="InterPro" id="IPR050122">
    <property type="entry name" value="RTK"/>
</dbReference>
<dbReference type="InterPro" id="IPR020635">
    <property type="entry name" value="Tyr_kinase_cat_dom"/>
</dbReference>
<dbReference type="Gene3D" id="1.10.510.10">
    <property type="entry name" value="Transferase(Phosphotransferase) domain 1"/>
    <property type="match status" value="1"/>
</dbReference>
<dbReference type="InterPro" id="IPR011009">
    <property type="entry name" value="Kinase-like_dom_sf"/>
</dbReference>
<protein>
    <recommendedName>
        <fullName evidence="2">receptor protein-tyrosine kinase</fullName>
        <ecNumber evidence="2">2.7.10.1</ecNumber>
    </recommendedName>
</protein>
<proteinExistence type="predicted"/>
<dbReference type="Pfam" id="PF01030">
    <property type="entry name" value="Recep_L_domain"/>
    <property type="match status" value="1"/>
</dbReference>
<feature type="region of interest" description="Disordered" evidence="15">
    <location>
        <begin position="1256"/>
        <end position="1292"/>
    </location>
</feature>
<comment type="catalytic activity">
    <reaction evidence="14">
        <text>L-tyrosyl-[protein] + ATP = O-phospho-L-tyrosyl-[protein] + ADP + H(+)</text>
        <dbReference type="Rhea" id="RHEA:10596"/>
        <dbReference type="Rhea" id="RHEA-COMP:10136"/>
        <dbReference type="Rhea" id="RHEA-COMP:20101"/>
        <dbReference type="ChEBI" id="CHEBI:15378"/>
        <dbReference type="ChEBI" id="CHEBI:30616"/>
        <dbReference type="ChEBI" id="CHEBI:46858"/>
        <dbReference type="ChEBI" id="CHEBI:61978"/>
        <dbReference type="ChEBI" id="CHEBI:456216"/>
        <dbReference type="EC" id="2.7.10.1"/>
    </reaction>
</comment>
<dbReference type="Pfam" id="PF07714">
    <property type="entry name" value="PK_Tyr_Ser-Thr"/>
    <property type="match status" value="1"/>
</dbReference>
<evidence type="ECO:0000256" key="4">
    <source>
        <dbReference type="ARBA" id="ARBA00022679"/>
    </source>
</evidence>
<dbReference type="InterPro" id="IPR036941">
    <property type="entry name" value="Rcpt_L-dom_sf"/>
</dbReference>
<dbReference type="SUPFAM" id="SSF57184">
    <property type="entry name" value="Growth factor receptor domain"/>
    <property type="match status" value="3"/>
</dbReference>
<dbReference type="Pfam" id="PF00757">
    <property type="entry name" value="Furin-like"/>
    <property type="match status" value="1"/>
</dbReference>
<feature type="compositionally biased region" description="Polar residues" evidence="15">
    <location>
        <begin position="1945"/>
        <end position="1960"/>
    </location>
</feature>
<dbReference type="InterPro" id="IPR000719">
    <property type="entry name" value="Prot_kinase_dom"/>
</dbReference>
<dbReference type="GO" id="GO:0004714">
    <property type="term" value="F:transmembrane receptor protein tyrosine kinase activity"/>
    <property type="evidence" value="ECO:0007669"/>
    <property type="project" value="UniProtKB-EC"/>
</dbReference>
<dbReference type="GO" id="GO:0007169">
    <property type="term" value="P:cell surface receptor protein tyrosine kinase signaling pathway"/>
    <property type="evidence" value="ECO:0007669"/>
    <property type="project" value="TreeGrafter"/>
</dbReference>
<feature type="region of interest" description="Disordered" evidence="15">
    <location>
        <begin position="1942"/>
        <end position="1982"/>
    </location>
</feature>